<dbReference type="SMART" id="SM00634">
    <property type="entry name" value="BID_1"/>
    <property type="match status" value="1"/>
</dbReference>
<dbReference type="Gene3D" id="2.60.40.10">
    <property type="entry name" value="Immunoglobulins"/>
    <property type="match status" value="1"/>
</dbReference>
<dbReference type="SUPFAM" id="SSF49785">
    <property type="entry name" value="Galactose-binding domain-like"/>
    <property type="match status" value="1"/>
</dbReference>
<dbReference type="InterPro" id="IPR008964">
    <property type="entry name" value="Invasin/intimin_cell_adhesion"/>
</dbReference>
<organism evidence="3 4">
    <name type="scientific">Candidatus Desantisbacteria bacterium CG_4_10_14_0_8_um_filter_39_17</name>
    <dbReference type="NCBI Taxonomy" id="1974542"/>
    <lineage>
        <taxon>Bacteria</taxon>
        <taxon>Candidatus Desantisiibacteriota</taxon>
    </lineage>
</organism>
<evidence type="ECO:0000313" key="3">
    <source>
        <dbReference type="EMBL" id="PIZ14976.1"/>
    </source>
</evidence>
<reference evidence="4" key="1">
    <citation type="submission" date="2017-09" db="EMBL/GenBank/DDBJ databases">
        <title>Depth-based differentiation of microbial function through sediment-hosted aquifers and enrichment of novel symbionts in the deep terrestrial subsurface.</title>
        <authorList>
            <person name="Probst A.J."/>
            <person name="Ladd B."/>
            <person name="Jarett J.K."/>
            <person name="Geller-Mcgrath D.E."/>
            <person name="Sieber C.M.K."/>
            <person name="Emerson J.B."/>
            <person name="Anantharaman K."/>
            <person name="Thomas B.C."/>
            <person name="Malmstrom R."/>
            <person name="Stieglmeier M."/>
            <person name="Klingl A."/>
            <person name="Woyke T."/>
            <person name="Ryan C.M."/>
            <person name="Banfield J.F."/>
        </authorList>
    </citation>
    <scope>NUCLEOTIDE SEQUENCE [LARGE SCALE GENOMIC DNA]</scope>
</reference>
<dbReference type="AlphaFoldDB" id="A0A2H9PAX8"/>
<dbReference type="Gene3D" id="2.60.120.260">
    <property type="entry name" value="Galactose-binding domain-like"/>
    <property type="match status" value="1"/>
</dbReference>
<dbReference type="Pfam" id="PF02369">
    <property type="entry name" value="Big_1"/>
    <property type="match status" value="1"/>
</dbReference>
<dbReference type="InterPro" id="IPR003344">
    <property type="entry name" value="Big_1_dom"/>
</dbReference>
<comment type="caution">
    <text evidence="3">The sequence shown here is derived from an EMBL/GenBank/DDBJ whole genome shotgun (WGS) entry which is preliminary data.</text>
</comment>
<evidence type="ECO:0000259" key="2">
    <source>
        <dbReference type="SMART" id="SM00634"/>
    </source>
</evidence>
<evidence type="ECO:0000256" key="1">
    <source>
        <dbReference type="ARBA" id="ARBA00010116"/>
    </source>
</evidence>
<evidence type="ECO:0000313" key="4">
    <source>
        <dbReference type="Proteomes" id="UP000234145"/>
    </source>
</evidence>
<dbReference type="EMBL" id="PFMS01000113">
    <property type="protein sequence ID" value="PIZ14976.1"/>
    <property type="molecule type" value="Genomic_DNA"/>
</dbReference>
<proteinExistence type="inferred from homology"/>
<dbReference type="SUPFAM" id="SSF49373">
    <property type="entry name" value="Invasin/intimin cell-adhesion fragments"/>
    <property type="match status" value="1"/>
</dbReference>
<comment type="similarity">
    <text evidence="1">Belongs to the intimin/invasin family.</text>
</comment>
<protein>
    <recommendedName>
        <fullName evidence="2">Big-1 domain-containing protein</fullName>
    </recommendedName>
</protein>
<dbReference type="Proteomes" id="UP000234145">
    <property type="component" value="Unassembled WGS sequence"/>
</dbReference>
<feature type="non-terminal residue" evidence="3">
    <location>
        <position position="361"/>
    </location>
</feature>
<name>A0A2H9PAX8_9BACT</name>
<gene>
    <name evidence="3" type="ORF">COY51_06765</name>
</gene>
<sequence>MVKKMVAVHILLLFLVISGYAYEVSETCSYIAVSPITARANGTDTITVLVTIKSETGIPVSGETVVLNVTRPESTIIENTSPPDALTNASGQCSFTIRSSYSYGETITATVAQRTIKENLLGARNPCFEEGPGDTSPTGWGFDNWGTGASGYWDTTTFHTGLKSLKIINPGGRGIWITWPGKKGTMTENTSYKLSVWVIHLYTSGSNPSFIVFYNDINDTNIGSSSIPITPSDTWTYYSSIVTSPAKTDNIRAIYLESSWGAEQTVWFDDVRIERIPTVNFTASNLKFVSSPFTIIQNEVSPKITVIAGDSYGNTDTTFNNTVALLSSSSNGKFSSDGTNWSTINDSAITLISGASNFYYK</sequence>
<dbReference type="InterPro" id="IPR008979">
    <property type="entry name" value="Galactose-bd-like_sf"/>
</dbReference>
<dbReference type="InterPro" id="IPR013783">
    <property type="entry name" value="Ig-like_fold"/>
</dbReference>
<feature type="domain" description="Big-1" evidence="2">
    <location>
        <begin position="27"/>
        <end position="121"/>
    </location>
</feature>
<accession>A0A2H9PAX8</accession>